<dbReference type="Proteomes" id="UP000001708">
    <property type="component" value="Segment"/>
</dbReference>
<reference evidence="1 2" key="2">
    <citation type="journal article" date="1995" name="Arch. Virol.">
        <title>Analysis of the open reading frames of the main capsid proteins of actinophage VWB.</title>
        <authorList>
            <person name="Anne J."/>
            <person name="Fiten P."/>
            <person name="Van Mellaert L."/>
            <person name="Joris B."/>
            <person name="Opdenakker G."/>
            <person name="Eyssen H."/>
        </authorList>
    </citation>
    <scope>NUCLEOTIDE SEQUENCE [LARGE SCALE GENOMIC DNA]</scope>
</reference>
<evidence type="ECO:0000313" key="1">
    <source>
        <dbReference type="EMBL" id="AAR29739.1"/>
    </source>
</evidence>
<organism evidence="1 2">
    <name type="scientific">Streptomyces phage VWB</name>
    <dbReference type="NCBI Taxonomy" id="10702"/>
    <lineage>
        <taxon>Viruses</taxon>
        <taxon>Duplodnaviria</taxon>
        <taxon>Heunggongvirae</taxon>
        <taxon>Uroviricota</taxon>
        <taxon>Caudoviricetes</taxon>
        <taxon>Veewebvirus</taxon>
        <taxon>Veewebvirus vwb</taxon>
    </lineage>
</organism>
<evidence type="ECO:0000313" key="2">
    <source>
        <dbReference type="Proteomes" id="UP000001708"/>
    </source>
</evidence>
<dbReference type="RefSeq" id="NP_958293.1">
    <property type="nucleotide sequence ID" value="NC_005345.2"/>
</dbReference>
<reference evidence="1 2" key="3">
    <citation type="journal article" date="1998" name="Microbiology">
        <title>Site-specific integration of bacteriophage VWB genome into Streptomyces venezuelae and construction of a VWB-based integrative vector.</title>
        <authorList>
            <person name="Van Mellaert L."/>
            <person name="Mei L."/>
            <person name="Lammertyn E."/>
            <person name="Schacht S."/>
            <person name="Anne J."/>
        </authorList>
    </citation>
    <scope>NUCLEOTIDE SEQUENCE [LARGE SCALE GENOMIC DNA]</scope>
</reference>
<dbReference type="EMBL" id="AY320035">
    <property type="protein sequence ID" value="AAR29739.1"/>
    <property type="molecule type" value="Genomic_DNA"/>
</dbReference>
<accession>Q6VY38</accession>
<name>Q6VY38_9CAUD</name>
<sequence>MPTADPFAQSISIAALTDAPDVETLAHGIVDAVAPRLVLRFASAIARAATLVGSAAPVPGMITYLATEDRYEARMGDGTWRTISSGAWIPLTFAGGYVPRTGSPSYRLLGDSVELRGTLERTTGAPFTKGTALTVATLPVGARPAAWKYFPIATEWAADMYARAEVDTGGNVIMTIPPSTSTGASWASLDNVRFSLT</sequence>
<dbReference type="OrthoDB" id="41431at10239"/>
<dbReference type="GeneID" id="2732856"/>
<reference evidence="1 2" key="4">
    <citation type="journal article" date="2005" name="Virology">
        <title>Complete genomic nucleotide sequence and analysis of the temperate bacteriophage VWB.</title>
        <authorList>
            <person name="Van Dessel W."/>
            <person name="Van Mellaert L."/>
            <person name="Liesegang H."/>
            <person name="Raasch C."/>
            <person name="De Keersmaeker S."/>
            <person name="Geukens N."/>
            <person name="Lammertyn E."/>
            <person name="Streit W."/>
            <person name="Anne J."/>
        </authorList>
    </citation>
    <scope>NUCLEOTIDE SEQUENCE [LARGE SCALE GENOMIC DNA]</scope>
</reference>
<proteinExistence type="predicted"/>
<keyword evidence="2" id="KW-1185">Reference proteome</keyword>
<protein>
    <submittedName>
        <fullName evidence="1">Uncharacterized protein</fullName>
    </submittedName>
</protein>
<dbReference type="KEGG" id="vg:2732856"/>
<reference evidence="1 2" key="1">
    <citation type="journal article" date="1990" name="J. Gen. Microbiol.">
        <title>Further biological and molecular characterization of actinophage VWB.</title>
        <authorList>
            <person name="Anne J."/>
            <person name="Van Mellaert L."/>
            <person name="Decock B."/>
            <person name="Van Damme J."/>
            <person name="Van Aerschot A."/>
            <person name="Herdewijn P."/>
            <person name="Eyssen H."/>
        </authorList>
    </citation>
    <scope>NUCLEOTIDE SEQUENCE [LARGE SCALE GENOMIC DNA]</scope>
</reference>